<dbReference type="EMBL" id="PDSK01000094">
    <property type="protein sequence ID" value="PIE33818.1"/>
    <property type="molecule type" value="Genomic_DNA"/>
</dbReference>
<comment type="caution">
    <text evidence="1">The sequence shown here is derived from an EMBL/GenBank/DDBJ whole genome shotgun (WGS) entry which is preliminary data.</text>
</comment>
<evidence type="ECO:0000313" key="1">
    <source>
        <dbReference type="EMBL" id="PIE33818.1"/>
    </source>
</evidence>
<protein>
    <submittedName>
        <fullName evidence="1">Uncharacterized protein</fullName>
    </submittedName>
</protein>
<name>A0A2G6KDR0_9BACT</name>
<accession>A0A2G6KDR0</accession>
<evidence type="ECO:0000313" key="2">
    <source>
        <dbReference type="Proteomes" id="UP000230821"/>
    </source>
</evidence>
<gene>
    <name evidence="1" type="ORF">CSA56_09910</name>
</gene>
<reference evidence="1 2" key="1">
    <citation type="submission" date="2017-10" db="EMBL/GenBank/DDBJ databases">
        <title>Novel microbial diversity and functional potential in the marine mammal oral microbiome.</title>
        <authorList>
            <person name="Dudek N.K."/>
            <person name="Sun C.L."/>
            <person name="Burstein D."/>
            <person name="Kantor R.S."/>
            <person name="Aliaga Goltsman D.S."/>
            <person name="Bik E.M."/>
            <person name="Thomas B.C."/>
            <person name="Banfield J.F."/>
            <person name="Relman D.A."/>
        </authorList>
    </citation>
    <scope>NUCLEOTIDE SEQUENCE [LARGE SCALE GENOMIC DNA]</scope>
    <source>
        <strain evidence="1">DOLJORAL78_47_16</strain>
    </source>
</reference>
<proteinExistence type="predicted"/>
<organism evidence="1 2">
    <name type="scientific">candidate division KSB3 bacterium</name>
    <dbReference type="NCBI Taxonomy" id="2044937"/>
    <lineage>
        <taxon>Bacteria</taxon>
        <taxon>candidate division KSB3</taxon>
    </lineage>
</organism>
<sequence>MRSIDILLSFNNMAGILQRCLFFPFLRKIQPGQAIHRCQVVVLDRHFVIHFRFFRLLENIYDTGAYFPFSMAVR</sequence>
<dbReference type="AlphaFoldDB" id="A0A2G6KDR0"/>
<dbReference type="Proteomes" id="UP000230821">
    <property type="component" value="Unassembled WGS sequence"/>
</dbReference>